<dbReference type="AlphaFoldDB" id="A0A8J2NW16"/>
<comment type="caution">
    <text evidence="2">The sequence shown here is derived from an EMBL/GenBank/DDBJ whole genome shotgun (WGS) entry which is preliminary data.</text>
</comment>
<gene>
    <name evidence="2" type="ORF">AFUS01_LOCUS17393</name>
</gene>
<accession>A0A8J2NW16</accession>
<evidence type="ECO:0000313" key="3">
    <source>
        <dbReference type="Proteomes" id="UP000708208"/>
    </source>
</evidence>
<feature type="transmembrane region" description="Helical" evidence="1">
    <location>
        <begin position="72"/>
        <end position="95"/>
    </location>
</feature>
<keyword evidence="1" id="KW-0812">Transmembrane</keyword>
<evidence type="ECO:0000256" key="1">
    <source>
        <dbReference type="SAM" id="Phobius"/>
    </source>
</evidence>
<dbReference type="EMBL" id="CAJVCH010166070">
    <property type="protein sequence ID" value="CAG7728628.1"/>
    <property type="molecule type" value="Genomic_DNA"/>
</dbReference>
<reference evidence="2" key="1">
    <citation type="submission" date="2021-06" db="EMBL/GenBank/DDBJ databases">
        <authorList>
            <person name="Hodson N. C."/>
            <person name="Mongue J. A."/>
            <person name="Jaron S. K."/>
        </authorList>
    </citation>
    <scope>NUCLEOTIDE SEQUENCE</scope>
</reference>
<proteinExistence type="predicted"/>
<keyword evidence="3" id="KW-1185">Reference proteome</keyword>
<organism evidence="2 3">
    <name type="scientific">Allacma fusca</name>
    <dbReference type="NCBI Taxonomy" id="39272"/>
    <lineage>
        <taxon>Eukaryota</taxon>
        <taxon>Metazoa</taxon>
        <taxon>Ecdysozoa</taxon>
        <taxon>Arthropoda</taxon>
        <taxon>Hexapoda</taxon>
        <taxon>Collembola</taxon>
        <taxon>Symphypleona</taxon>
        <taxon>Sminthuridae</taxon>
        <taxon>Allacma</taxon>
    </lineage>
</organism>
<keyword evidence="1" id="KW-1133">Transmembrane helix</keyword>
<protein>
    <submittedName>
        <fullName evidence="2">Uncharacterized protein</fullName>
    </submittedName>
</protein>
<sequence>MLGLKPNGSKVETTKIKFETMCDPREKQAFCKSTPQYRLVATAWAKIPLVDRKEEDKVTRSNYKNWDWGTTWLLLISRISILCVSLLLVLIFLAFNKENDRYYRTCKISTGLRITRTQSRRFSASTLSLSTFDLECAKIGGVVTLVSESKQKISLNNKGYQTLLKQLRKKRITLEDIGLQPAYIVQQSYKIRPGSPKAPPITYTVYLSVNFANKLLFFGPATSGVLQEAKTAITREAWDGIIWEMSELHGEIPKAVFKNYILF</sequence>
<evidence type="ECO:0000313" key="2">
    <source>
        <dbReference type="EMBL" id="CAG7728628.1"/>
    </source>
</evidence>
<name>A0A8J2NW16_9HEXA</name>
<keyword evidence="1" id="KW-0472">Membrane</keyword>
<dbReference type="Proteomes" id="UP000708208">
    <property type="component" value="Unassembled WGS sequence"/>
</dbReference>